<evidence type="ECO:0000313" key="1">
    <source>
        <dbReference type="EMBL" id="MEO1781988.1"/>
    </source>
</evidence>
<protein>
    <submittedName>
        <fullName evidence="1">Uncharacterized protein</fullName>
    </submittedName>
</protein>
<name>A0ABV0F4T4_9ENTE</name>
<evidence type="ECO:0000313" key="2">
    <source>
        <dbReference type="Proteomes" id="UP001429357"/>
    </source>
</evidence>
<proteinExistence type="predicted"/>
<accession>A0ABV0F4T4</accession>
<keyword evidence="2" id="KW-1185">Reference proteome</keyword>
<organism evidence="1 2">
    <name type="scientific">Enterococcus diestrammenae</name>
    <dbReference type="NCBI Taxonomy" id="1155073"/>
    <lineage>
        <taxon>Bacteria</taxon>
        <taxon>Bacillati</taxon>
        <taxon>Bacillota</taxon>
        <taxon>Bacilli</taxon>
        <taxon>Lactobacillales</taxon>
        <taxon>Enterococcaceae</taxon>
        <taxon>Enterococcus</taxon>
    </lineage>
</organism>
<gene>
    <name evidence="1" type="ORF">BAU18_001581</name>
</gene>
<dbReference type="RefSeq" id="WP_161869273.1">
    <property type="nucleotide sequence ID" value="NZ_MAEI02000001.1"/>
</dbReference>
<dbReference type="Proteomes" id="UP001429357">
    <property type="component" value="Unassembled WGS sequence"/>
</dbReference>
<comment type="caution">
    <text evidence="1">The sequence shown here is derived from an EMBL/GenBank/DDBJ whole genome shotgun (WGS) entry which is preliminary data.</text>
</comment>
<reference evidence="2" key="1">
    <citation type="submission" date="2016-06" db="EMBL/GenBank/DDBJ databases">
        <title>Four novel species of enterococci isolated from chicken manure.</title>
        <authorList>
            <person name="Van Tyne D."/>
        </authorList>
    </citation>
    <scope>NUCLEOTIDE SEQUENCE [LARGE SCALE GENOMIC DNA]</scope>
    <source>
        <strain evidence="2">JM9A</strain>
    </source>
</reference>
<dbReference type="EMBL" id="MAEI02000001">
    <property type="protein sequence ID" value="MEO1781988.1"/>
    <property type="molecule type" value="Genomic_DNA"/>
</dbReference>
<sequence>MEEHLICIYLDQQLIGYGLSQGLTIGLPRILGFSASFEDGLISNDWKRETAKEFMINGVAAKEKSMRPYQKFEILKEKAQMQVIPVSILTELAEESTGNLVETIQNYTVNQLSITSGNQYRVYVQKES</sequence>
<reference evidence="1 2" key="2">
    <citation type="submission" date="2024-02" db="EMBL/GenBank/DDBJ databases">
        <title>The Genome Sequence of Enterococcus diestrammenae JM9A.</title>
        <authorList>
            <person name="Earl A."/>
            <person name="Manson A."/>
            <person name="Gilmore M."/>
            <person name="Sanders J."/>
            <person name="Shea T."/>
            <person name="Howe W."/>
            <person name="Livny J."/>
            <person name="Cuomo C."/>
            <person name="Neafsey D."/>
            <person name="Birren B."/>
        </authorList>
    </citation>
    <scope>NUCLEOTIDE SEQUENCE [LARGE SCALE GENOMIC DNA]</scope>
    <source>
        <strain evidence="1 2">JM9A</strain>
    </source>
</reference>